<dbReference type="NCBIfam" id="TIGR04379">
    <property type="entry name" value="myo_inos_iolE"/>
    <property type="match status" value="1"/>
</dbReference>
<dbReference type="InterPro" id="IPR036237">
    <property type="entry name" value="Xyl_isomerase-like_sf"/>
</dbReference>
<evidence type="ECO:0000259" key="1">
    <source>
        <dbReference type="Pfam" id="PF01261"/>
    </source>
</evidence>
<name>A0A3R9CTB5_PRORE</name>
<proteinExistence type="predicted"/>
<dbReference type="InterPro" id="IPR013022">
    <property type="entry name" value="Xyl_isomerase-like_TIM-brl"/>
</dbReference>
<evidence type="ECO:0000313" key="2">
    <source>
        <dbReference type="EMBL" id="QWQ19191.1"/>
    </source>
</evidence>
<dbReference type="InterPro" id="IPR030823">
    <property type="entry name" value="IolE/MocC"/>
</dbReference>
<accession>A0A3R9CTB5</accession>
<dbReference type="RefSeq" id="WP_125890985.1">
    <property type="nucleotide sequence ID" value="NZ_CAHPQZ010000004.1"/>
</dbReference>
<dbReference type="OrthoDB" id="9804047at2"/>
<evidence type="ECO:0000313" key="3">
    <source>
        <dbReference type="Proteomes" id="UP000682358"/>
    </source>
</evidence>
<keyword evidence="2" id="KW-0456">Lyase</keyword>
<organism evidence="2 3">
    <name type="scientific">Providencia rettgeri</name>
    <dbReference type="NCBI Taxonomy" id="587"/>
    <lineage>
        <taxon>Bacteria</taxon>
        <taxon>Pseudomonadati</taxon>
        <taxon>Pseudomonadota</taxon>
        <taxon>Gammaproteobacteria</taxon>
        <taxon>Enterobacterales</taxon>
        <taxon>Morganellaceae</taxon>
        <taxon>Providencia</taxon>
    </lineage>
</organism>
<dbReference type="SUPFAM" id="SSF51658">
    <property type="entry name" value="Xylose isomerase-like"/>
    <property type="match status" value="1"/>
</dbReference>
<dbReference type="EMBL" id="CP076405">
    <property type="protein sequence ID" value="QWQ19191.1"/>
    <property type="molecule type" value="Genomic_DNA"/>
</dbReference>
<dbReference type="PANTHER" id="PTHR12110:SF41">
    <property type="entry name" value="INOSOSE DEHYDRATASE"/>
    <property type="match status" value="1"/>
</dbReference>
<dbReference type="InterPro" id="IPR050312">
    <property type="entry name" value="IolE/XylAMocC-like"/>
</dbReference>
<dbReference type="AlphaFoldDB" id="A0A3R9CTB5"/>
<protein>
    <submittedName>
        <fullName evidence="2">Myo-inosose-2 dehydratase</fullName>
        <ecNumber evidence="2">4.2.1.44</ecNumber>
    </submittedName>
</protein>
<reference evidence="2" key="1">
    <citation type="submission" date="2021-06" db="EMBL/GenBank/DDBJ databases">
        <title>Emergence of genetically related NDM-1-producing Providencia rettgeri strains in Argentina.</title>
        <authorList>
            <person name="Pasteran F."/>
            <person name="Meo A."/>
            <person name="Gomez S."/>
            <person name="Derdoy L."/>
            <person name="Albronoz E."/>
            <person name="Faccone D."/>
            <person name="Guerriero L."/>
            <person name="Archuby D."/>
            <person name="Tarzia A."/>
            <person name="Lopez M."/>
            <person name="Corso A."/>
        </authorList>
    </citation>
    <scope>NUCLEOTIDE SEQUENCE</scope>
    <source>
        <strain evidence="2">PreM15628</strain>
    </source>
</reference>
<feature type="domain" description="Xylose isomerase-like TIM barrel" evidence="1">
    <location>
        <begin position="42"/>
        <end position="282"/>
    </location>
</feature>
<gene>
    <name evidence="2" type="primary">iolE</name>
    <name evidence="2" type="ORF">KOF27_11045</name>
</gene>
<dbReference type="Proteomes" id="UP000682358">
    <property type="component" value="Chromosome"/>
</dbReference>
<dbReference type="Pfam" id="PF01261">
    <property type="entry name" value="AP_endonuc_2"/>
    <property type="match status" value="1"/>
</dbReference>
<dbReference type="Gene3D" id="3.20.20.150">
    <property type="entry name" value="Divalent-metal-dependent TIM barrel enzymes"/>
    <property type="match status" value="1"/>
</dbReference>
<dbReference type="GO" id="GO:0050114">
    <property type="term" value="F:myo-inosose-2 dehydratase activity"/>
    <property type="evidence" value="ECO:0007669"/>
    <property type="project" value="UniProtKB-EC"/>
</dbReference>
<dbReference type="PANTHER" id="PTHR12110">
    <property type="entry name" value="HYDROXYPYRUVATE ISOMERASE"/>
    <property type="match status" value="1"/>
</dbReference>
<dbReference type="EC" id="4.2.1.44" evidence="2"/>
<sequence>MNHKQFYATGQAQLQIGVSPLSWVNEVLPEFGMGVSAEQCLSQARQAGYQGVEMSRIFPRGPAQLTQLLQRYQLSLISGWFDGFLTERSVEDELNAVEAHAKLLQACGCQVMVYGECGWMADNALDIPFSNRRLLPVEQRKSYAQKLTSFSQQLYQRYGLYLAYHHHLMMVAESFDEIHSIISQCGEEVGLLLDTGHAAAAGFNYQYLINEFASRICHIHLKDVRKEVLQKVQTDQQGFNDGVRRGMFTIPGDGCIDYQPLATFLHGSGYQGWIVVEAEQNPQMAPPYETVARAYQYVTQHILTRN</sequence>